<evidence type="ECO:0000313" key="3">
    <source>
        <dbReference type="EMBL" id="CAB4202399.1"/>
    </source>
</evidence>
<name>A0A6J5LHD3_9CAUD</name>
<proteinExistence type="predicted"/>
<dbReference type="EMBL" id="LR798228">
    <property type="protein sequence ID" value="CAB5207255.1"/>
    <property type="molecule type" value="Genomic_DNA"/>
</dbReference>
<dbReference type="EMBL" id="LR796198">
    <property type="protein sequence ID" value="CAB4127011.1"/>
    <property type="molecule type" value="Genomic_DNA"/>
</dbReference>
<reference evidence="2" key="1">
    <citation type="submission" date="2020-04" db="EMBL/GenBank/DDBJ databases">
        <authorList>
            <person name="Chiriac C."/>
            <person name="Salcher M."/>
            <person name="Ghai R."/>
            <person name="Kavagutti S V."/>
        </authorList>
    </citation>
    <scope>NUCLEOTIDE SEQUENCE</scope>
</reference>
<sequence>MPINPDLLIAAAMLQDSLVDKDGTPMSAGIITCYQDNSRTTLKNWYYQSSNFADASGKYTFSPLPNPLTLSAAGTICDINGVDTIPFFYPYSEIDQTQAQPYYITIWNHDRTNQITRPNFPYNPEENNPDEEGSVNNYIINNVLWRNIGTVDLTNILQLTVAPSQHDGFRYPDIQFLKNVTGGQDTVTFTKFPLTSAPILKGDITPEYYINHTCSNSPTGETQKCYQFPISLHVNTLNGVQFTATIQAQNAGGISPGQNTINLFIFQDTGSGTSPPSPILIGSITLNSAWTKYEFTTVFPTTAGLNPSAGQDDALYLQVQMPLDINCSINFTKPSIYLTNESPTNSFETYDEVDAIINSPRTGDIRISINSFNPYGWVAMNNGSIGNGASSATARANADTFQLYNLFWNAFNQYSTGTSSSGSNAVCPMFLGSTSVGYGPAISTSAITDFNANKAIVLTESLGRVIQGTVPVSSLLPSESQPITASNSGGNLLITGTIPNFQTFTGESVQFSNTGGALPTGLASTGIYYAIPQSANTFLLATTYLNALAGTVIAFGGAGSGTNTASFIPLGSVIGEYAHAQLLNELFNHTHDPLTPGTNFWESVVSASPGFLITAGGSSNAINSSTTGNVTGEGTQQPFNVTQPSVFLNMFVKL</sequence>
<evidence type="ECO:0000313" key="2">
    <source>
        <dbReference type="EMBL" id="CAB4132566.1"/>
    </source>
</evidence>
<organism evidence="2">
    <name type="scientific">uncultured Caudovirales phage</name>
    <dbReference type="NCBI Taxonomy" id="2100421"/>
    <lineage>
        <taxon>Viruses</taxon>
        <taxon>Duplodnaviria</taxon>
        <taxon>Heunggongvirae</taxon>
        <taxon>Uroviricota</taxon>
        <taxon>Caudoviricetes</taxon>
        <taxon>Peduoviridae</taxon>
        <taxon>Maltschvirus</taxon>
        <taxon>Maltschvirus maltsch</taxon>
    </lineage>
</organism>
<evidence type="ECO:0000313" key="4">
    <source>
        <dbReference type="EMBL" id="CAB5207255.1"/>
    </source>
</evidence>
<dbReference type="EMBL" id="LR797327">
    <property type="protein sequence ID" value="CAB4202399.1"/>
    <property type="molecule type" value="Genomic_DNA"/>
</dbReference>
<dbReference type="EMBL" id="LR796260">
    <property type="protein sequence ID" value="CAB4132566.1"/>
    <property type="molecule type" value="Genomic_DNA"/>
</dbReference>
<evidence type="ECO:0000313" key="1">
    <source>
        <dbReference type="EMBL" id="CAB4127011.1"/>
    </source>
</evidence>
<accession>A0A6J5LHD3</accession>
<protein>
    <submittedName>
        <fullName evidence="2">Uncharacterized protein</fullName>
    </submittedName>
</protein>
<gene>
    <name evidence="3" type="ORF">UFOVP1363_8</name>
    <name evidence="4" type="ORF">UFOVP179_42</name>
    <name evidence="2" type="ORF">UFOVP260_37</name>
    <name evidence="1" type="ORF">UFOVP85_25</name>
</gene>